<feature type="compositionally biased region" description="Low complexity" evidence="1">
    <location>
        <begin position="29"/>
        <end position="38"/>
    </location>
</feature>
<keyword evidence="3" id="KW-1185">Reference proteome</keyword>
<evidence type="ECO:0000313" key="4">
    <source>
        <dbReference type="WBParaSite" id="nRc.2.0.1.t41376-RA"/>
    </source>
</evidence>
<evidence type="ECO:0000313" key="3">
    <source>
        <dbReference type="Proteomes" id="UP000887565"/>
    </source>
</evidence>
<dbReference type="Gene3D" id="3.60.21.10">
    <property type="match status" value="1"/>
</dbReference>
<dbReference type="PANTHER" id="PTHR43143">
    <property type="entry name" value="METALLOPHOSPHOESTERASE, CALCINEURIN SUPERFAMILY"/>
    <property type="match status" value="1"/>
</dbReference>
<dbReference type="Proteomes" id="UP000887565">
    <property type="component" value="Unplaced"/>
</dbReference>
<dbReference type="SUPFAM" id="SSF56300">
    <property type="entry name" value="Metallo-dependent phosphatases"/>
    <property type="match status" value="1"/>
</dbReference>
<dbReference type="AlphaFoldDB" id="A0A915KTC8"/>
<reference evidence="4" key="1">
    <citation type="submission" date="2022-11" db="UniProtKB">
        <authorList>
            <consortium name="WormBaseParasite"/>
        </authorList>
    </citation>
    <scope>IDENTIFICATION</scope>
</reference>
<dbReference type="OMA" id="NEPTHET"/>
<feature type="domain" description="Calcineurin-like phosphoesterase" evidence="2">
    <location>
        <begin position="108"/>
        <end position="294"/>
    </location>
</feature>
<feature type="region of interest" description="Disordered" evidence="1">
    <location>
        <begin position="1"/>
        <end position="42"/>
    </location>
</feature>
<name>A0A915KTC8_ROMCU</name>
<protein>
    <submittedName>
        <fullName evidence="4">Calcineurin-like phosphoesterase domain-containing protein</fullName>
    </submittedName>
</protein>
<dbReference type="PANTHER" id="PTHR43143:SF1">
    <property type="entry name" value="SERINE_THREONINE-PROTEIN PHOSPHATASE CPPED1"/>
    <property type="match status" value="1"/>
</dbReference>
<dbReference type="Pfam" id="PF00149">
    <property type="entry name" value="Metallophos"/>
    <property type="match status" value="1"/>
</dbReference>
<sequence length="354" mass="40317">MKSKSDTKKSKKLAATAQQMEKCTQTPGSSTSSDMSESSRSRVGPARIFLSGRATKCHIKGLTQAEESKWSGPFWFMQAADTQLGMIDSYQNKKALPNHDAEIELCNRLIHIANNAKPKPRFLIVCGDLIDAWPRSLRAQQVAEFKKRFDLLDKQIKMICIPGNHDMDDKPTPDTVAEYRFDFGDDYFTFWVGGVKFLAINSQYFINAENVQEHKRGQDEWLDRELAPDNTKPWIHYIGFQHIPPFLEKPDEAPVYVPQTTLPFNYPNAIERDAYIKRLKAGGITYLFCGHYHRNAGGSDDTLKIIVTTAVGCQLGKDRSGFRAAIGIILRNAQNTVEIHYYPDEFYQRILRIN</sequence>
<evidence type="ECO:0000259" key="2">
    <source>
        <dbReference type="Pfam" id="PF00149"/>
    </source>
</evidence>
<dbReference type="GO" id="GO:0016787">
    <property type="term" value="F:hydrolase activity"/>
    <property type="evidence" value="ECO:0007669"/>
    <property type="project" value="InterPro"/>
</dbReference>
<dbReference type="InterPro" id="IPR029052">
    <property type="entry name" value="Metallo-depent_PP-like"/>
</dbReference>
<proteinExistence type="predicted"/>
<evidence type="ECO:0000256" key="1">
    <source>
        <dbReference type="SAM" id="MobiDB-lite"/>
    </source>
</evidence>
<feature type="compositionally biased region" description="Polar residues" evidence="1">
    <location>
        <begin position="16"/>
        <end position="28"/>
    </location>
</feature>
<dbReference type="InterPro" id="IPR004843">
    <property type="entry name" value="Calcineurin-like_PHP"/>
</dbReference>
<accession>A0A915KTC8</accession>
<dbReference type="WBParaSite" id="nRc.2.0.1.t41376-RA">
    <property type="protein sequence ID" value="nRc.2.0.1.t41376-RA"/>
    <property type="gene ID" value="nRc.2.0.1.g41376"/>
</dbReference>
<dbReference type="InterPro" id="IPR051918">
    <property type="entry name" value="STPP_CPPED1"/>
</dbReference>
<organism evidence="3 4">
    <name type="scientific">Romanomermis culicivorax</name>
    <name type="common">Nematode worm</name>
    <dbReference type="NCBI Taxonomy" id="13658"/>
    <lineage>
        <taxon>Eukaryota</taxon>
        <taxon>Metazoa</taxon>
        <taxon>Ecdysozoa</taxon>
        <taxon>Nematoda</taxon>
        <taxon>Enoplea</taxon>
        <taxon>Dorylaimia</taxon>
        <taxon>Mermithida</taxon>
        <taxon>Mermithoidea</taxon>
        <taxon>Mermithidae</taxon>
        <taxon>Romanomermis</taxon>
    </lineage>
</organism>